<dbReference type="RefSeq" id="WP_239894320.1">
    <property type="nucleotide sequence ID" value="NZ_JAJAXM010000025.1"/>
</dbReference>
<dbReference type="Proteomes" id="UP001200247">
    <property type="component" value="Unassembled WGS sequence"/>
</dbReference>
<comment type="caution">
    <text evidence="1">The sequence shown here is derived from an EMBL/GenBank/DDBJ whole genome shotgun (WGS) entry which is preliminary data.</text>
</comment>
<evidence type="ECO:0000313" key="1">
    <source>
        <dbReference type="EMBL" id="MCG9026743.1"/>
    </source>
</evidence>
<protein>
    <submittedName>
        <fullName evidence="1">Uncharacterized protein</fullName>
    </submittedName>
</protein>
<accession>A0ABD4ST13</accession>
<dbReference type="EMBL" id="JAJAXM010000025">
    <property type="protein sequence ID" value="MCG9026743.1"/>
    <property type="molecule type" value="Genomic_DNA"/>
</dbReference>
<name>A0ABD4ST13_9NEIS</name>
<organism evidence="1 2">
    <name type="scientific">Laribacter hongkongensis</name>
    <dbReference type="NCBI Taxonomy" id="168471"/>
    <lineage>
        <taxon>Bacteria</taxon>
        <taxon>Pseudomonadati</taxon>
        <taxon>Pseudomonadota</taxon>
        <taxon>Betaproteobacteria</taxon>
        <taxon>Neisseriales</taxon>
        <taxon>Aquaspirillaceae</taxon>
        <taxon>Laribacter</taxon>
    </lineage>
</organism>
<dbReference type="AlphaFoldDB" id="A0ABD4ST13"/>
<reference evidence="1 2" key="1">
    <citation type="submission" date="2021-10" db="EMBL/GenBank/DDBJ databases">
        <title>Whole-genome sequencing analysis of Laribacter hongkongensis: virulence gene profiles, carbohydrate-active enzyme prediction, and antimicrobial resistance characterization.</title>
        <authorList>
            <person name="Yuan P."/>
            <person name="Zhan Y."/>
            <person name="Chen D."/>
        </authorList>
    </citation>
    <scope>NUCLEOTIDE SEQUENCE [LARGE SCALE GENOMIC DNA]</scope>
    <source>
        <strain evidence="1 2">W67</strain>
    </source>
</reference>
<sequence>MTLRDNALAVSATLLATVIEPVTDAITPALAEAFASTAELLRHLAG</sequence>
<evidence type="ECO:0000313" key="2">
    <source>
        <dbReference type="Proteomes" id="UP001200247"/>
    </source>
</evidence>
<proteinExistence type="predicted"/>
<gene>
    <name evidence="1" type="ORF">LH440_12685</name>
</gene>